<keyword evidence="3" id="KW-0997">Cell inner membrane</keyword>
<keyword evidence="10" id="KW-1185">Reference proteome</keyword>
<accession>A0ABY7HUG3</accession>
<organism evidence="9 10">
    <name type="scientific">Rouxiella chamberiensis</name>
    <dbReference type="NCBI Taxonomy" id="1513468"/>
    <lineage>
        <taxon>Bacteria</taxon>
        <taxon>Pseudomonadati</taxon>
        <taxon>Pseudomonadota</taxon>
        <taxon>Gammaproteobacteria</taxon>
        <taxon>Enterobacterales</taxon>
        <taxon>Yersiniaceae</taxon>
        <taxon>Rouxiella</taxon>
    </lineage>
</organism>
<dbReference type="PRINTS" id="PR00281">
    <property type="entry name" value="HOKGEFTOXIC"/>
</dbReference>
<proteinExistence type="inferred from homology"/>
<evidence type="ECO:0000256" key="7">
    <source>
        <dbReference type="ARBA" id="ARBA00023136"/>
    </source>
</evidence>
<evidence type="ECO:0000256" key="6">
    <source>
        <dbReference type="ARBA" id="ARBA00022989"/>
    </source>
</evidence>
<keyword evidence="4" id="KW-1277">Toxin-antitoxin system</keyword>
<dbReference type="InterPro" id="IPR000021">
    <property type="entry name" value="Hok/gef_toxin"/>
</dbReference>
<evidence type="ECO:0000256" key="1">
    <source>
        <dbReference type="ARBA" id="ARBA00004377"/>
    </source>
</evidence>
<keyword evidence="2" id="KW-1003">Cell membrane</keyword>
<evidence type="ECO:0000256" key="3">
    <source>
        <dbReference type="ARBA" id="ARBA00022519"/>
    </source>
</evidence>
<evidence type="ECO:0000256" key="4">
    <source>
        <dbReference type="ARBA" id="ARBA00022649"/>
    </source>
</evidence>
<protein>
    <submittedName>
        <fullName evidence="9">Hok/Gef family protein</fullName>
    </submittedName>
</protein>
<dbReference type="Proteomes" id="UP001164712">
    <property type="component" value="Chromosome"/>
</dbReference>
<gene>
    <name evidence="9" type="ORF">O1V66_10925</name>
</gene>
<dbReference type="Pfam" id="PF01848">
    <property type="entry name" value="HOK_GEF"/>
    <property type="match status" value="1"/>
</dbReference>
<evidence type="ECO:0000313" key="10">
    <source>
        <dbReference type="Proteomes" id="UP001164712"/>
    </source>
</evidence>
<feature type="transmembrane region" description="Helical" evidence="8">
    <location>
        <begin position="6"/>
        <end position="23"/>
    </location>
</feature>
<reference evidence="9" key="1">
    <citation type="submission" date="2022-12" db="EMBL/GenBank/DDBJ databases">
        <title>Complete genome sequence of an Australian strain of Rouxiella badensis DAR84756 and resolution of the R. badensis DSM100043 and R. chamberiensis DSM28324 genomes.</title>
        <authorList>
            <person name="Paul S."/>
            <person name="Anderson P.J."/>
            <person name="Maynard G."/>
            <person name="Dyall-Smith M."/>
            <person name="Kudinha T."/>
        </authorList>
    </citation>
    <scope>NUCLEOTIDE SEQUENCE</scope>
    <source>
        <strain evidence="9">DSM 28324</strain>
    </source>
</reference>
<keyword evidence="5 8" id="KW-0812">Transmembrane</keyword>
<name>A0ABY7HUG3_9GAMM</name>
<dbReference type="EMBL" id="CP114058">
    <property type="protein sequence ID" value="WAT03066.1"/>
    <property type="molecule type" value="Genomic_DNA"/>
</dbReference>
<keyword evidence="6 8" id="KW-1133">Transmembrane helix</keyword>
<comment type="subcellular location">
    <subcellularLocation>
        <location evidence="1 8">Cell inner membrane</location>
        <topology evidence="1 8">Single-pass membrane protein</topology>
    </subcellularLocation>
</comment>
<comment type="similarity">
    <text evidence="8">Belongs to the hok/gef family.</text>
</comment>
<evidence type="ECO:0000313" key="9">
    <source>
        <dbReference type="EMBL" id="WAT03066.1"/>
    </source>
</evidence>
<evidence type="ECO:0000256" key="5">
    <source>
        <dbReference type="ARBA" id="ARBA00022692"/>
    </source>
</evidence>
<sequence>MLLKLTVITVIAFFVTVLLFTWMTRETLCELHITSPTMEVVALLTCTLKL</sequence>
<dbReference type="RefSeq" id="WP_152623576.1">
    <property type="nucleotide sequence ID" value="NZ_CP114058.1"/>
</dbReference>
<keyword evidence="7 8" id="KW-0472">Membrane</keyword>
<evidence type="ECO:0000256" key="8">
    <source>
        <dbReference type="RuleBase" id="RU221113"/>
    </source>
</evidence>
<evidence type="ECO:0000256" key="2">
    <source>
        <dbReference type="ARBA" id="ARBA00022475"/>
    </source>
</evidence>